<dbReference type="STRING" id="717646.M2LGW8"/>
<dbReference type="RefSeq" id="XP_007679539.1">
    <property type="nucleotide sequence ID" value="XM_007681349.1"/>
</dbReference>
<dbReference type="EMBL" id="KB445560">
    <property type="protein sequence ID" value="EMC93357.1"/>
    <property type="molecule type" value="Genomic_DNA"/>
</dbReference>
<sequence length="193" mass="21960">MPQITLYFLQASRSIRIAWLLEELGLNYEVKFANRDNQKAPQWLKDEAGGLGKFPAMRDGDVMLYESGDSKRYAVLQWVHAAEATFMLHGLAVLYCRWFQVGGDVAKSEEKISVNPEKDLDYLEAELGKSNGKFLVGDTVTAADTMMEFSVDFMFARELGTKGKHWKKVEAYLKHCQATESWKKAQKKTGHQL</sequence>
<evidence type="ECO:0008006" key="7">
    <source>
        <dbReference type="Google" id="ProtNLM"/>
    </source>
</evidence>
<dbReference type="InterPro" id="IPR036282">
    <property type="entry name" value="Glutathione-S-Trfase_C_sf"/>
</dbReference>
<dbReference type="PROSITE" id="PS50405">
    <property type="entry name" value="GST_CTER"/>
    <property type="match status" value="1"/>
</dbReference>
<feature type="domain" description="GST C-terminal" evidence="4">
    <location>
        <begin position="68"/>
        <end position="193"/>
    </location>
</feature>
<reference evidence="5 6" key="1">
    <citation type="journal article" date="2012" name="PLoS Pathog.">
        <title>Diverse lifestyles and strategies of plant pathogenesis encoded in the genomes of eighteen Dothideomycetes fungi.</title>
        <authorList>
            <person name="Ohm R.A."/>
            <person name="Feau N."/>
            <person name="Henrissat B."/>
            <person name="Schoch C.L."/>
            <person name="Horwitz B.A."/>
            <person name="Barry K.W."/>
            <person name="Condon B.J."/>
            <person name="Copeland A.C."/>
            <person name="Dhillon B."/>
            <person name="Glaser F."/>
            <person name="Hesse C.N."/>
            <person name="Kosti I."/>
            <person name="LaButti K."/>
            <person name="Lindquist E.A."/>
            <person name="Lucas S."/>
            <person name="Salamov A.A."/>
            <person name="Bradshaw R.E."/>
            <person name="Ciuffetti L."/>
            <person name="Hamelin R.C."/>
            <person name="Kema G.H.J."/>
            <person name="Lawrence C."/>
            <person name="Scott J.A."/>
            <person name="Spatafora J.W."/>
            <person name="Turgeon B.G."/>
            <person name="de Wit P.J.G.M."/>
            <person name="Zhong S."/>
            <person name="Goodwin S.B."/>
            <person name="Grigoriev I.V."/>
        </authorList>
    </citation>
    <scope>NUCLEOTIDE SEQUENCE [LARGE SCALE GENOMIC DNA]</scope>
    <source>
        <strain evidence="5 6">UAMH 10762</strain>
    </source>
</reference>
<dbReference type="eggNOG" id="KOG0867">
    <property type="taxonomic scope" value="Eukaryota"/>
</dbReference>
<evidence type="ECO:0000313" key="6">
    <source>
        <dbReference type="Proteomes" id="UP000011761"/>
    </source>
</evidence>
<dbReference type="SUPFAM" id="SSF52833">
    <property type="entry name" value="Thioredoxin-like"/>
    <property type="match status" value="1"/>
</dbReference>
<dbReference type="PROSITE" id="PS50404">
    <property type="entry name" value="GST_NTER"/>
    <property type="match status" value="1"/>
</dbReference>
<dbReference type="AlphaFoldDB" id="M2LGW8"/>
<dbReference type="Proteomes" id="UP000011761">
    <property type="component" value="Unassembled WGS sequence"/>
</dbReference>
<protein>
    <recommendedName>
        <fullName evidence="7">GST N-terminal domain-containing protein</fullName>
    </recommendedName>
</protein>
<dbReference type="OrthoDB" id="2309723at2759"/>
<evidence type="ECO:0000256" key="1">
    <source>
        <dbReference type="ARBA" id="ARBA00007409"/>
    </source>
</evidence>
<dbReference type="InterPro" id="IPR010987">
    <property type="entry name" value="Glutathione-S-Trfase_C-like"/>
</dbReference>
<evidence type="ECO:0000313" key="5">
    <source>
        <dbReference type="EMBL" id="EMC93357.1"/>
    </source>
</evidence>
<evidence type="ECO:0000259" key="3">
    <source>
        <dbReference type="PROSITE" id="PS50404"/>
    </source>
</evidence>
<dbReference type="PANTHER" id="PTHR44051">
    <property type="entry name" value="GLUTATHIONE S-TRANSFERASE-RELATED"/>
    <property type="match status" value="1"/>
</dbReference>
<dbReference type="Gene3D" id="1.20.1050.10">
    <property type="match status" value="1"/>
</dbReference>
<keyword evidence="6" id="KW-1185">Reference proteome</keyword>
<dbReference type="KEGG" id="bcom:BAUCODRAFT_125231"/>
<dbReference type="Gene3D" id="3.40.30.10">
    <property type="entry name" value="Glutaredoxin"/>
    <property type="match status" value="1"/>
</dbReference>
<dbReference type="GeneID" id="19107941"/>
<dbReference type="InterPro" id="IPR004046">
    <property type="entry name" value="GST_C"/>
</dbReference>
<accession>M2LGW8</accession>
<dbReference type="CDD" id="cd03046">
    <property type="entry name" value="GST_N_GTT1_like"/>
    <property type="match status" value="1"/>
</dbReference>
<proteinExistence type="inferred from homology"/>
<dbReference type="OMA" id="RCIRTAW"/>
<evidence type="ECO:0000259" key="4">
    <source>
        <dbReference type="PROSITE" id="PS50405"/>
    </source>
</evidence>
<gene>
    <name evidence="5" type="ORF">BAUCODRAFT_125231</name>
</gene>
<dbReference type="InterPro" id="IPR036249">
    <property type="entry name" value="Thioredoxin-like_sf"/>
</dbReference>
<dbReference type="InterPro" id="IPR004045">
    <property type="entry name" value="Glutathione_S-Trfase_N"/>
</dbReference>
<comment type="similarity">
    <text evidence="1 2">Belongs to the GST superfamily.</text>
</comment>
<dbReference type="Pfam" id="PF02798">
    <property type="entry name" value="GST_N"/>
    <property type="match status" value="1"/>
</dbReference>
<dbReference type="Pfam" id="PF00043">
    <property type="entry name" value="GST_C"/>
    <property type="match status" value="1"/>
</dbReference>
<feature type="domain" description="GST N-terminal" evidence="3">
    <location>
        <begin position="1"/>
        <end position="82"/>
    </location>
</feature>
<dbReference type="SUPFAM" id="SSF47616">
    <property type="entry name" value="GST C-terminal domain-like"/>
    <property type="match status" value="1"/>
</dbReference>
<dbReference type="HOGENOM" id="CLU_011226_15_3_1"/>
<name>M2LGW8_BAUPA</name>
<organism evidence="5 6">
    <name type="scientific">Baudoinia panamericana (strain UAMH 10762)</name>
    <name type="common">Angels' share fungus</name>
    <name type="synonym">Baudoinia compniacensis (strain UAMH 10762)</name>
    <dbReference type="NCBI Taxonomy" id="717646"/>
    <lineage>
        <taxon>Eukaryota</taxon>
        <taxon>Fungi</taxon>
        <taxon>Dikarya</taxon>
        <taxon>Ascomycota</taxon>
        <taxon>Pezizomycotina</taxon>
        <taxon>Dothideomycetes</taxon>
        <taxon>Dothideomycetidae</taxon>
        <taxon>Mycosphaerellales</taxon>
        <taxon>Teratosphaeriaceae</taxon>
        <taxon>Baudoinia</taxon>
    </lineage>
</organism>
<dbReference type="PANTHER" id="PTHR44051:SF9">
    <property type="entry name" value="GLUTATHIONE S-TRANSFERASE 1"/>
    <property type="match status" value="1"/>
</dbReference>
<evidence type="ECO:0000256" key="2">
    <source>
        <dbReference type="RuleBase" id="RU003494"/>
    </source>
</evidence>